<evidence type="ECO:0000256" key="1">
    <source>
        <dbReference type="ARBA" id="ARBA00004496"/>
    </source>
</evidence>
<dbReference type="InterPro" id="IPR020568">
    <property type="entry name" value="Ribosomal_Su5_D2-typ_SF"/>
</dbReference>
<keyword evidence="5" id="KW-0810">Translation regulation</keyword>
<dbReference type="Pfam" id="PF05773">
    <property type="entry name" value="RWD"/>
    <property type="match status" value="1"/>
</dbReference>
<evidence type="ECO:0000313" key="8">
    <source>
        <dbReference type="EMBL" id="CAG9816016.1"/>
    </source>
</evidence>
<evidence type="ECO:0000256" key="2">
    <source>
        <dbReference type="ARBA" id="ARBA00007665"/>
    </source>
</evidence>
<gene>
    <name evidence="8" type="ORF">PHAECO_LOCUS3631</name>
</gene>
<organism evidence="8 9">
    <name type="scientific">Phaedon cochleariae</name>
    <name type="common">Mustard beetle</name>
    <dbReference type="NCBI Taxonomy" id="80249"/>
    <lineage>
        <taxon>Eukaryota</taxon>
        <taxon>Metazoa</taxon>
        <taxon>Ecdysozoa</taxon>
        <taxon>Arthropoda</taxon>
        <taxon>Hexapoda</taxon>
        <taxon>Insecta</taxon>
        <taxon>Pterygota</taxon>
        <taxon>Neoptera</taxon>
        <taxon>Endopterygota</taxon>
        <taxon>Coleoptera</taxon>
        <taxon>Polyphaga</taxon>
        <taxon>Cucujiformia</taxon>
        <taxon>Chrysomeloidea</taxon>
        <taxon>Chrysomelidae</taxon>
        <taxon>Chrysomelinae</taxon>
        <taxon>Chrysomelini</taxon>
        <taxon>Phaedon</taxon>
    </lineage>
</organism>
<dbReference type="PROSITE" id="PS50908">
    <property type="entry name" value="RWD"/>
    <property type="match status" value="1"/>
</dbReference>
<feature type="non-terminal residue" evidence="8">
    <location>
        <position position="1"/>
    </location>
</feature>
<dbReference type="OrthoDB" id="69641at2759"/>
<keyword evidence="6" id="KW-0346">Stress response</keyword>
<proteinExistence type="inferred from homology"/>
<dbReference type="Gene3D" id="3.10.110.10">
    <property type="entry name" value="Ubiquitin Conjugating Enzyme"/>
    <property type="match status" value="1"/>
</dbReference>
<dbReference type="SUPFAM" id="SSF54495">
    <property type="entry name" value="UBC-like"/>
    <property type="match status" value="1"/>
</dbReference>
<dbReference type="InterPro" id="IPR001498">
    <property type="entry name" value="Impact_N"/>
</dbReference>
<dbReference type="EMBL" id="OU896719">
    <property type="protein sequence ID" value="CAG9816016.1"/>
    <property type="molecule type" value="Genomic_DNA"/>
</dbReference>
<dbReference type="Gene3D" id="3.30.230.30">
    <property type="entry name" value="Impact, N-terminal domain"/>
    <property type="match status" value="1"/>
</dbReference>
<dbReference type="Pfam" id="PF01205">
    <property type="entry name" value="Impact_N"/>
    <property type="match status" value="1"/>
</dbReference>
<name>A0A9N9SFB0_PHACE</name>
<dbReference type="CDD" id="cd23821">
    <property type="entry name" value="RWD_IMPACT"/>
    <property type="match status" value="1"/>
</dbReference>
<dbReference type="GO" id="GO:0006446">
    <property type="term" value="P:regulation of translational initiation"/>
    <property type="evidence" value="ECO:0007669"/>
    <property type="project" value="TreeGrafter"/>
</dbReference>
<evidence type="ECO:0000256" key="6">
    <source>
        <dbReference type="ARBA" id="ARBA00023016"/>
    </source>
</evidence>
<dbReference type="PANTHER" id="PTHR16301">
    <property type="entry name" value="IMPACT-RELATED"/>
    <property type="match status" value="1"/>
</dbReference>
<dbReference type="Proteomes" id="UP001153737">
    <property type="component" value="Chromosome 13"/>
</dbReference>
<sequence>MDNISQQSDEMEALTSIFGDEWQMDPGTKMCSIDITKEVKLFITLIPEYPSSSLPQYELLAPNLSLQQKKHIDEEFENLYKNEGGGPIIYQMIMIVEEIAKTKNVTETSSPEELLQCDKECQRLVTPIEKSHLNIIHGAIIVDRKSVFQGHVCTVNSKDDVSSFKELLLENRKVAHATHNISAYRINLPNNIVLQDCDDDGEAKASARLLELLQTLKLNNIIVVVSRWYGGVQLGPDRFRHINNAARQALVDGGYIPRFPQFCILDQILCIIKGHYWPTRCRYGAHCLVWQEIVHLQTLPVAKKGDWGSTSIENVRVLRKHLCKCFNCW</sequence>
<protein>
    <recommendedName>
        <fullName evidence="7">RWD domain-containing protein</fullName>
    </recommendedName>
</protein>
<keyword evidence="9" id="KW-1185">Reference proteome</keyword>
<reference evidence="8" key="1">
    <citation type="submission" date="2022-01" db="EMBL/GenBank/DDBJ databases">
        <authorList>
            <person name="King R."/>
        </authorList>
    </citation>
    <scope>NUCLEOTIDE SEQUENCE</scope>
</reference>
<dbReference type="GO" id="GO:0140469">
    <property type="term" value="P:GCN2-mediated signaling"/>
    <property type="evidence" value="ECO:0007669"/>
    <property type="project" value="TreeGrafter"/>
</dbReference>
<dbReference type="GO" id="GO:0005737">
    <property type="term" value="C:cytoplasm"/>
    <property type="evidence" value="ECO:0007669"/>
    <property type="project" value="UniProtKB-SubCell"/>
</dbReference>
<accession>A0A9N9SFB0</accession>
<evidence type="ECO:0000313" key="9">
    <source>
        <dbReference type="Proteomes" id="UP001153737"/>
    </source>
</evidence>
<evidence type="ECO:0000256" key="3">
    <source>
        <dbReference type="ARBA" id="ARBA00022490"/>
    </source>
</evidence>
<reference evidence="8" key="2">
    <citation type="submission" date="2022-10" db="EMBL/GenBank/DDBJ databases">
        <authorList>
            <consortium name="ENA_rothamsted_submissions"/>
            <consortium name="culmorum"/>
            <person name="King R."/>
        </authorList>
    </citation>
    <scope>NUCLEOTIDE SEQUENCE</scope>
</reference>
<dbReference type="SUPFAM" id="SSF54211">
    <property type="entry name" value="Ribosomal protein S5 domain 2-like"/>
    <property type="match status" value="1"/>
</dbReference>
<evidence type="ECO:0000259" key="7">
    <source>
        <dbReference type="PROSITE" id="PS50908"/>
    </source>
</evidence>
<comment type="subcellular location">
    <subcellularLocation>
        <location evidence="1">Cytoplasm</location>
    </subcellularLocation>
</comment>
<dbReference type="PANTHER" id="PTHR16301:SF25">
    <property type="entry name" value="PROTEIN IMPACT"/>
    <property type="match status" value="1"/>
</dbReference>
<comment type="similarity">
    <text evidence="2">Belongs to the IMPACT family.</text>
</comment>
<dbReference type="InterPro" id="IPR016135">
    <property type="entry name" value="UBQ-conjugating_enzyme/RWD"/>
</dbReference>
<dbReference type="InterPro" id="IPR036956">
    <property type="entry name" value="Impact_N_sf"/>
</dbReference>
<keyword evidence="4" id="KW-0678">Repressor</keyword>
<dbReference type="AlphaFoldDB" id="A0A9N9SFB0"/>
<dbReference type="InterPro" id="IPR006575">
    <property type="entry name" value="RWD_dom"/>
</dbReference>
<evidence type="ECO:0000256" key="5">
    <source>
        <dbReference type="ARBA" id="ARBA00022845"/>
    </source>
</evidence>
<feature type="domain" description="RWD" evidence="7">
    <location>
        <begin position="9"/>
        <end position="103"/>
    </location>
</feature>
<keyword evidence="3" id="KW-0963">Cytoplasm</keyword>
<dbReference type="InterPro" id="IPR023582">
    <property type="entry name" value="Impact"/>
</dbReference>
<evidence type="ECO:0000256" key="4">
    <source>
        <dbReference type="ARBA" id="ARBA00022491"/>
    </source>
</evidence>